<evidence type="ECO:0000256" key="9">
    <source>
        <dbReference type="ARBA" id="ARBA00022909"/>
    </source>
</evidence>
<comment type="function">
    <text evidence="10">Catalyzes the transfer of pyrophosphate from adenosine triphosphate (ATP) to 6-hydroxymethyl-7,8-dihydropterin, an enzymatic step in folate biosynthesis pathway.</text>
</comment>
<dbReference type="GO" id="GO:0003848">
    <property type="term" value="F:2-amino-4-hydroxy-6-hydroxymethyldihydropteridine diphosphokinase activity"/>
    <property type="evidence" value="ECO:0007669"/>
    <property type="project" value="UniProtKB-EC"/>
</dbReference>
<evidence type="ECO:0000256" key="13">
    <source>
        <dbReference type="SAM" id="MobiDB-lite"/>
    </source>
</evidence>
<keyword evidence="7" id="KW-0418">Kinase</keyword>
<feature type="domain" description="7,8-dihydro-6-hydroxymethylpterin-pyrophosphokinase" evidence="14">
    <location>
        <begin position="131"/>
        <end position="142"/>
    </location>
</feature>
<dbReference type="InterPro" id="IPR035907">
    <property type="entry name" value="Hppk_sf"/>
</dbReference>
<proteinExistence type="inferred from homology"/>
<gene>
    <name evidence="15" type="ORF">ABIE13_004473</name>
</gene>
<keyword evidence="9" id="KW-0289">Folate biosynthesis</keyword>
<keyword evidence="8" id="KW-0067">ATP-binding</keyword>
<accession>A0ABV2QFH5</accession>
<evidence type="ECO:0000256" key="2">
    <source>
        <dbReference type="ARBA" id="ARBA00005810"/>
    </source>
</evidence>
<dbReference type="PANTHER" id="PTHR43071">
    <property type="entry name" value="2-AMINO-4-HYDROXY-6-HYDROXYMETHYLDIHYDROPTERIDINE PYROPHOSPHOKINASE"/>
    <property type="match status" value="1"/>
</dbReference>
<feature type="region of interest" description="Disordered" evidence="13">
    <location>
        <begin position="1"/>
        <end position="29"/>
    </location>
</feature>
<dbReference type="Pfam" id="PF01288">
    <property type="entry name" value="HPPK"/>
    <property type="match status" value="1"/>
</dbReference>
<evidence type="ECO:0000256" key="10">
    <source>
        <dbReference type="ARBA" id="ARBA00029409"/>
    </source>
</evidence>
<dbReference type="CDD" id="cd00483">
    <property type="entry name" value="HPPK"/>
    <property type="match status" value="1"/>
</dbReference>
<dbReference type="PANTHER" id="PTHR43071:SF1">
    <property type="entry name" value="2-AMINO-4-HYDROXY-6-HYDROXYMETHYLDIHYDROPTERIDINE PYROPHOSPHOKINASE"/>
    <property type="match status" value="1"/>
</dbReference>
<dbReference type="PROSITE" id="PS00794">
    <property type="entry name" value="HPPK"/>
    <property type="match status" value="1"/>
</dbReference>
<dbReference type="Gene3D" id="3.30.70.560">
    <property type="entry name" value="7,8-Dihydro-6-hydroxymethylpterin-pyrophosphokinase HPPK"/>
    <property type="match status" value="1"/>
</dbReference>
<comment type="similarity">
    <text evidence="2">Belongs to the HPPK family.</text>
</comment>
<evidence type="ECO:0000313" key="15">
    <source>
        <dbReference type="EMBL" id="MET4579345.1"/>
    </source>
</evidence>
<keyword evidence="16" id="KW-1185">Reference proteome</keyword>
<name>A0ABV2QFH5_9BURK</name>
<dbReference type="InterPro" id="IPR000550">
    <property type="entry name" value="Hppk"/>
</dbReference>
<dbReference type="SUPFAM" id="SSF55083">
    <property type="entry name" value="6-hydroxymethyl-7,8-dihydropterin pyrophosphokinase, HPPK"/>
    <property type="match status" value="1"/>
</dbReference>
<evidence type="ECO:0000256" key="8">
    <source>
        <dbReference type="ARBA" id="ARBA00022840"/>
    </source>
</evidence>
<evidence type="ECO:0000256" key="11">
    <source>
        <dbReference type="ARBA" id="ARBA00029766"/>
    </source>
</evidence>
<evidence type="ECO:0000256" key="1">
    <source>
        <dbReference type="ARBA" id="ARBA00005051"/>
    </source>
</evidence>
<organism evidence="15 16">
    <name type="scientific">Ottowia thiooxydans</name>
    <dbReference type="NCBI Taxonomy" id="219182"/>
    <lineage>
        <taxon>Bacteria</taxon>
        <taxon>Pseudomonadati</taxon>
        <taxon>Pseudomonadota</taxon>
        <taxon>Betaproteobacteria</taxon>
        <taxon>Burkholderiales</taxon>
        <taxon>Comamonadaceae</taxon>
        <taxon>Ottowia</taxon>
    </lineage>
</organism>
<evidence type="ECO:0000259" key="14">
    <source>
        <dbReference type="PROSITE" id="PS00794"/>
    </source>
</evidence>
<comment type="caution">
    <text evidence="15">The sequence shown here is derived from an EMBL/GenBank/DDBJ whole genome shotgun (WGS) entry which is preliminary data.</text>
</comment>
<reference evidence="15 16" key="1">
    <citation type="submission" date="2024-06" db="EMBL/GenBank/DDBJ databases">
        <title>Sorghum-associated microbial communities from plants grown in Nebraska, USA.</title>
        <authorList>
            <person name="Schachtman D."/>
        </authorList>
    </citation>
    <scope>NUCLEOTIDE SEQUENCE [LARGE SCALE GENOMIC DNA]</scope>
    <source>
        <strain evidence="15 16">2709</strain>
    </source>
</reference>
<sequence>MMPECDPDAHSRVRPGAGAAEPDPEGERQGLQVPLAGVAPHLKSPVVAYVGLGANLGDAQGSILAAMSSLGRLRQTTVTSLSSLYRTAPMDSSGPDYINAVAEVSTGLTAPDLLRELQRLEWAAGRERPYRNAPRTLDLDLLLYGDARIESSLLTLPHPRLHERAFVLVPLSEIAPTRVGVQALEAVAGQGIERM</sequence>
<evidence type="ECO:0000256" key="5">
    <source>
        <dbReference type="ARBA" id="ARBA00022679"/>
    </source>
</evidence>
<evidence type="ECO:0000256" key="12">
    <source>
        <dbReference type="ARBA" id="ARBA00033413"/>
    </source>
</evidence>
<evidence type="ECO:0000256" key="4">
    <source>
        <dbReference type="ARBA" id="ARBA00016218"/>
    </source>
</evidence>
<evidence type="ECO:0000256" key="3">
    <source>
        <dbReference type="ARBA" id="ARBA00013253"/>
    </source>
</evidence>
<dbReference type="EC" id="2.7.6.3" evidence="3"/>
<keyword evidence="5 15" id="KW-0808">Transferase</keyword>
<dbReference type="Proteomes" id="UP001549320">
    <property type="component" value="Unassembled WGS sequence"/>
</dbReference>
<evidence type="ECO:0000256" key="6">
    <source>
        <dbReference type="ARBA" id="ARBA00022741"/>
    </source>
</evidence>
<dbReference type="EMBL" id="JBEPSH010000009">
    <property type="protein sequence ID" value="MET4579345.1"/>
    <property type="molecule type" value="Genomic_DNA"/>
</dbReference>
<evidence type="ECO:0000313" key="16">
    <source>
        <dbReference type="Proteomes" id="UP001549320"/>
    </source>
</evidence>
<protein>
    <recommendedName>
        <fullName evidence="4">2-amino-4-hydroxy-6-hydroxymethyldihydropteridine pyrophosphokinase</fullName>
        <ecNumber evidence="3">2.7.6.3</ecNumber>
    </recommendedName>
    <alternativeName>
        <fullName evidence="11">6-hydroxymethyl-7,8-dihydropterin pyrophosphokinase</fullName>
    </alternativeName>
    <alternativeName>
        <fullName evidence="12">7,8-dihydro-6-hydroxymethylpterin-pyrophosphokinase</fullName>
    </alternativeName>
</protein>
<dbReference type="NCBIfam" id="TIGR01498">
    <property type="entry name" value="folK"/>
    <property type="match status" value="1"/>
</dbReference>
<evidence type="ECO:0000256" key="7">
    <source>
        <dbReference type="ARBA" id="ARBA00022777"/>
    </source>
</evidence>
<comment type="pathway">
    <text evidence="1">Cofactor biosynthesis; tetrahydrofolate biosynthesis; 2-amino-4-hydroxy-6-hydroxymethyl-7,8-dihydropteridine diphosphate from 7,8-dihydroneopterin triphosphate: step 4/4.</text>
</comment>
<keyword evidence="6" id="KW-0547">Nucleotide-binding</keyword>